<evidence type="ECO:0000256" key="2">
    <source>
        <dbReference type="ARBA" id="ARBA00022475"/>
    </source>
</evidence>
<dbReference type="InterPro" id="IPR003838">
    <property type="entry name" value="ABC3_permease_C"/>
</dbReference>
<dbReference type="Proteomes" id="UP000318102">
    <property type="component" value="Unassembled WGS sequence"/>
</dbReference>
<feature type="transmembrane region" description="Helical" evidence="7">
    <location>
        <begin position="331"/>
        <end position="355"/>
    </location>
</feature>
<feature type="domain" description="MacB-like periplasmic core" evidence="9">
    <location>
        <begin position="33"/>
        <end position="249"/>
    </location>
</feature>
<evidence type="ECO:0000259" key="9">
    <source>
        <dbReference type="Pfam" id="PF12704"/>
    </source>
</evidence>
<feature type="transmembrane region" description="Helical" evidence="7">
    <location>
        <begin position="765"/>
        <end position="788"/>
    </location>
</feature>
<dbReference type="OrthoDB" id="9780560at2"/>
<proteinExistence type="inferred from homology"/>
<feature type="transmembrane region" description="Helical" evidence="7">
    <location>
        <begin position="441"/>
        <end position="463"/>
    </location>
</feature>
<dbReference type="EMBL" id="VNJK01000001">
    <property type="protein sequence ID" value="TVX93177.1"/>
    <property type="molecule type" value="Genomic_DNA"/>
</dbReference>
<dbReference type="GO" id="GO:0005886">
    <property type="term" value="C:plasma membrane"/>
    <property type="evidence" value="ECO:0007669"/>
    <property type="project" value="UniProtKB-SubCell"/>
</dbReference>
<dbReference type="PANTHER" id="PTHR30572:SF4">
    <property type="entry name" value="ABC TRANSPORTER PERMEASE YTRF"/>
    <property type="match status" value="1"/>
</dbReference>
<evidence type="ECO:0000256" key="4">
    <source>
        <dbReference type="ARBA" id="ARBA00022989"/>
    </source>
</evidence>
<keyword evidence="5 7" id="KW-0472">Membrane</keyword>
<evidence type="ECO:0000256" key="1">
    <source>
        <dbReference type="ARBA" id="ARBA00004651"/>
    </source>
</evidence>
<keyword evidence="4 7" id="KW-1133">Transmembrane helix</keyword>
<comment type="similarity">
    <text evidence="6">Belongs to the ABC-4 integral membrane protein family.</text>
</comment>
<organism evidence="10 11">
    <name type="scientific">Paenibacillus agilis</name>
    <dbReference type="NCBI Taxonomy" id="3020863"/>
    <lineage>
        <taxon>Bacteria</taxon>
        <taxon>Bacillati</taxon>
        <taxon>Bacillota</taxon>
        <taxon>Bacilli</taxon>
        <taxon>Bacillales</taxon>
        <taxon>Paenibacillaceae</taxon>
        <taxon>Paenibacillus</taxon>
    </lineage>
</organism>
<feature type="transmembrane region" description="Helical" evidence="7">
    <location>
        <begin position="279"/>
        <end position="303"/>
    </location>
</feature>
<evidence type="ECO:0000313" key="11">
    <source>
        <dbReference type="Proteomes" id="UP000318102"/>
    </source>
</evidence>
<evidence type="ECO:0000256" key="3">
    <source>
        <dbReference type="ARBA" id="ARBA00022692"/>
    </source>
</evidence>
<feature type="domain" description="ABC3 transporter permease C-terminal" evidence="8">
    <location>
        <begin position="282"/>
        <end position="400"/>
    </location>
</feature>
<feature type="transmembrane region" description="Helical" evidence="7">
    <location>
        <begin position="808"/>
        <end position="830"/>
    </location>
</feature>
<reference evidence="10 11" key="1">
    <citation type="submission" date="2019-07" db="EMBL/GenBank/DDBJ databases">
        <authorList>
            <person name="Kim J."/>
        </authorList>
    </citation>
    <scope>NUCLEOTIDE SEQUENCE [LARGE SCALE GENOMIC DNA]</scope>
    <source>
        <strain evidence="10 11">N4</strain>
    </source>
</reference>
<dbReference type="PANTHER" id="PTHR30572">
    <property type="entry name" value="MEMBRANE COMPONENT OF TRANSPORTER-RELATED"/>
    <property type="match status" value="1"/>
</dbReference>
<dbReference type="AlphaFoldDB" id="A0A559IZZ1"/>
<dbReference type="GO" id="GO:0022857">
    <property type="term" value="F:transmembrane transporter activity"/>
    <property type="evidence" value="ECO:0007669"/>
    <property type="project" value="TreeGrafter"/>
</dbReference>
<keyword evidence="2" id="KW-1003">Cell membrane</keyword>
<evidence type="ECO:0000256" key="5">
    <source>
        <dbReference type="ARBA" id="ARBA00023136"/>
    </source>
</evidence>
<feature type="transmembrane region" description="Helical" evidence="7">
    <location>
        <begin position="418"/>
        <end position="435"/>
    </location>
</feature>
<evidence type="ECO:0000313" key="10">
    <source>
        <dbReference type="EMBL" id="TVX93177.1"/>
    </source>
</evidence>
<evidence type="ECO:0000259" key="8">
    <source>
        <dbReference type="Pfam" id="PF02687"/>
    </source>
</evidence>
<evidence type="ECO:0000256" key="6">
    <source>
        <dbReference type="ARBA" id="ARBA00038076"/>
    </source>
</evidence>
<name>A0A559IZZ1_9BACL</name>
<feature type="transmembrane region" description="Helical" evidence="7">
    <location>
        <begin position="716"/>
        <end position="738"/>
    </location>
</feature>
<feature type="transmembrane region" description="Helical" evidence="7">
    <location>
        <begin position="375"/>
        <end position="397"/>
    </location>
</feature>
<dbReference type="InterPro" id="IPR025857">
    <property type="entry name" value="MacB_PCD"/>
</dbReference>
<feature type="transmembrane region" description="Helical" evidence="7">
    <location>
        <begin position="489"/>
        <end position="515"/>
    </location>
</feature>
<dbReference type="Pfam" id="PF02687">
    <property type="entry name" value="FtsX"/>
    <property type="match status" value="2"/>
</dbReference>
<gene>
    <name evidence="10" type="ORF">FPZ44_08970</name>
</gene>
<protein>
    <submittedName>
        <fullName evidence="10">ABC transporter permease</fullName>
    </submittedName>
</protein>
<comment type="caution">
    <text evidence="10">The sequence shown here is derived from an EMBL/GenBank/DDBJ whole genome shotgun (WGS) entry which is preliminary data.</text>
</comment>
<sequence length="841" mass="93367">MVPSNPILRARRAIQMQSWRVSWRNIKDKKIRSVLTILAIVIGVASTLATISMVQTTNKWIHSFTVDAYGRFDWLVSSEEGAFDERWVSALQATNGVESAVAEIMFVRPLDRIEGNKTEAPFENIRFIGVSDLASSVLDLKVVDGQFTSSGLVVDQVTSQLWGIGVGDRIYLKSPSPNSSPYLEVAAIIENTSQLNNSRQARDRLYPVDVFVPLAVTQQLSKVDEQVHVIMLKSDQSVPPDQVKRNLERAISSDPALYVQRSVADTQLGARGLGELYQALYVIGGLGLLIGSFIMYSTVYINVTERRRDFSIMKAVGYTSLQIKGHILREVVLLAFIGSIIGIGVGAILAIQLQAMLLNVFGNALPYEMALKEAVILSMIAGILLPLIAVWSPVAKASETSVSYALRRLDNTSERPKGKIALIVGLFCIIGSLFITHMISFLPLFIGLALIFPYLFRIVHWLINPLNRLLFGREGSVASKQMLRTSRHFMMSSTILSFGITMLIYISALGSSFYVNLEQSSSTPVVTVKYANAISSQQEQELQQIQGVRQISTYASYFLPWKPQHTQHSTRLLEVNSAEQSFIVNQDLTSELAKFTKLLESPNTIVLDAEVYREWGGKKGDTFKLETPNGIKELVVVGTVGWGMANNNGFVSQRTLEESIGLPHDNMAILETHNPTLLKETLLAKHDMPIKSIETMSEIMFLSQQQLQKTFGIINLVVYLSIFIAAIGITNTMFMNTVEYARELGMMRAVGFTRWQIVKLLLSKAFMIGAIAAVIGILAGLGSMYLTVIQGYYLHLPLQFIVPWKDVFVASATGIGISLLACLLPAYRAVKWDITYTMKYE</sequence>
<keyword evidence="3 7" id="KW-0812">Transmembrane</keyword>
<keyword evidence="11" id="KW-1185">Reference proteome</keyword>
<feature type="domain" description="ABC3 transporter permease C-terminal" evidence="8">
    <location>
        <begin position="716"/>
        <end position="831"/>
    </location>
</feature>
<dbReference type="InterPro" id="IPR050250">
    <property type="entry name" value="Macrolide_Exporter_MacB"/>
</dbReference>
<evidence type="ECO:0000256" key="7">
    <source>
        <dbReference type="SAM" id="Phobius"/>
    </source>
</evidence>
<comment type="subcellular location">
    <subcellularLocation>
        <location evidence="1">Cell membrane</location>
        <topology evidence="1">Multi-pass membrane protein</topology>
    </subcellularLocation>
</comment>
<accession>A0A559IZZ1</accession>
<dbReference type="Pfam" id="PF12704">
    <property type="entry name" value="MacB_PCD"/>
    <property type="match status" value="1"/>
</dbReference>